<dbReference type="AlphaFoldDB" id="A0A067P5M3"/>
<gene>
    <name evidence="1" type="ORF">JAAARDRAFT_142549</name>
</gene>
<dbReference type="Proteomes" id="UP000027265">
    <property type="component" value="Unassembled WGS sequence"/>
</dbReference>
<proteinExistence type="predicted"/>
<dbReference type="HOGENOM" id="CLU_076148_0_0_1"/>
<dbReference type="STRING" id="933084.A0A067P5M3"/>
<dbReference type="OrthoDB" id="2668963at2759"/>
<reference evidence="2" key="1">
    <citation type="journal article" date="2014" name="Proc. Natl. Acad. Sci. U.S.A.">
        <title>Extensive sampling of basidiomycete genomes demonstrates inadequacy of the white-rot/brown-rot paradigm for wood decay fungi.</title>
        <authorList>
            <person name="Riley R."/>
            <person name="Salamov A.A."/>
            <person name="Brown D.W."/>
            <person name="Nagy L.G."/>
            <person name="Floudas D."/>
            <person name="Held B.W."/>
            <person name="Levasseur A."/>
            <person name="Lombard V."/>
            <person name="Morin E."/>
            <person name="Otillar R."/>
            <person name="Lindquist E.A."/>
            <person name="Sun H."/>
            <person name="LaButti K.M."/>
            <person name="Schmutz J."/>
            <person name="Jabbour D."/>
            <person name="Luo H."/>
            <person name="Baker S.E."/>
            <person name="Pisabarro A.G."/>
            <person name="Walton J.D."/>
            <person name="Blanchette R.A."/>
            <person name="Henrissat B."/>
            <person name="Martin F."/>
            <person name="Cullen D."/>
            <person name="Hibbett D.S."/>
            <person name="Grigoriev I.V."/>
        </authorList>
    </citation>
    <scope>NUCLEOTIDE SEQUENCE [LARGE SCALE GENOMIC DNA]</scope>
    <source>
        <strain evidence="2">MUCL 33604</strain>
    </source>
</reference>
<accession>A0A067P5M3</accession>
<name>A0A067P5M3_9AGAM</name>
<evidence type="ECO:0008006" key="3">
    <source>
        <dbReference type="Google" id="ProtNLM"/>
    </source>
</evidence>
<evidence type="ECO:0000313" key="2">
    <source>
        <dbReference type="Proteomes" id="UP000027265"/>
    </source>
</evidence>
<sequence length="251" mass="28069">MAFYQEERDRPETEKRRGLRLVCQEFEKEHLKETGEAIKLSHATLARLVKGGVALARFNESKSWLLKEEVEQVIECARAVADRGFPSSHRRLKEHVDEICRARLGSNFPKQGVARGWTQRFVTKHSDRLTMYKPRPLDKSRARGVNPTANAAWFTLLAETLEKGDDGKPIAQECCWAADESGFQSGLGETQEKVIGGKGKKSQYQQHEGDRENITAIVTIGADGSSLPPAVIFKGQAYQSSWKQDNPANAS</sequence>
<dbReference type="EMBL" id="KL197767">
    <property type="protein sequence ID" value="KDQ50064.1"/>
    <property type="molecule type" value="Genomic_DNA"/>
</dbReference>
<protein>
    <recommendedName>
        <fullName evidence="3">HTH CENPB-type domain-containing protein</fullName>
    </recommendedName>
</protein>
<evidence type="ECO:0000313" key="1">
    <source>
        <dbReference type="EMBL" id="KDQ50064.1"/>
    </source>
</evidence>
<keyword evidence="2" id="KW-1185">Reference proteome</keyword>
<organism evidence="1 2">
    <name type="scientific">Jaapia argillacea MUCL 33604</name>
    <dbReference type="NCBI Taxonomy" id="933084"/>
    <lineage>
        <taxon>Eukaryota</taxon>
        <taxon>Fungi</taxon>
        <taxon>Dikarya</taxon>
        <taxon>Basidiomycota</taxon>
        <taxon>Agaricomycotina</taxon>
        <taxon>Agaricomycetes</taxon>
        <taxon>Agaricomycetidae</taxon>
        <taxon>Jaapiales</taxon>
        <taxon>Jaapiaceae</taxon>
        <taxon>Jaapia</taxon>
    </lineage>
</organism>
<dbReference type="InParanoid" id="A0A067P5M3"/>